<dbReference type="Proteomes" id="UP001320706">
    <property type="component" value="Unassembled WGS sequence"/>
</dbReference>
<keyword evidence="2" id="KW-1185">Reference proteome</keyword>
<sequence>MSVPIVIGVGDIKNKTPEAIEPLHLILRAISTALVDAGLDDGATQTLQSSIDSISLVRTWTWPYPDLPGLVAHHLGVEPRYKHYSEHGGNQPAKLFDETARAISKGETKVAVVAGGEALASLTACAKTGTLPPPNWTPVANALDRVFSPTTHALPPGPGAVHGIGAPIHIYPLYEVGYRARRHQSLAENHAESARLYAEFAAVAEGNEVAWGYGGGEGKEEGEGKGEGQVQRTGLDVETMERRIREVGRGNRMICSPFLHRPNYFSSPALTATLSTTLSTTSQTASSISLYDLYACFPIVPKLACEQLNLPITGGTKPLTVLGGLTSFGGAGNGYSMHAITETVRKLRRREGETALVLANGGVLTHQHAVVLATRPRSTPYPVRNPLPDVLDVGGPAVQVEGEEAGAGEEGGEDAEIDTEAEIETYTVEFRRDGAPERGFVVGRLIGSGRRVLANAGDERTLRQLASREVEQVGRVGVVKRGVGGGGRNLFVFGNGGKAKF</sequence>
<evidence type="ECO:0000313" key="1">
    <source>
        <dbReference type="EMBL" id="KAK8207917.1"/>
    </source>
</evidence>
<reference evidence="1" key="1">
    <citation type="submission" date="2024-02" db="EMBL/GenBank/DDBJ databases">
        <title>Metagenome Assembled Genome of Zalaria obscura JY119.</title>
        <authorList>
            <person name="Vighnesh L."/>
            <person name="Jagadeeshwari U."/>
            <person name="Venkata Ramana C."/>
            <person name="Sasikala C."/>
        </authorList>
    </citation>
    <scope>NUCLEOTIDE SEQUENCE</scope>
    <source>
        <strain evidence="1">JY119</strain>
    </source>
</reference>
<gene>
    <name evidence="1" type="ORF">M8818_004170</name>
</gene>
<comment type="caution">
    <text evidence="1">The sequence shown here is derived from an EMBL/GenBank/DDBJ whole genome shotgun (WGS) entry which is preliminary data.</text>
</comment>
<dbReference type="EMBL" id="JAMKPW020000020">
    <property type="protein sequence ID" value="KAK8207917.1"/>
    <property type="molecule type" value="Genomic_DNA"/>
</dbReference>
<name>A0ACC3SCH0_9PEZI</name>
<accession>A0ACC3SCH0</accession>
<organism evidence="1 2">
    <name type="scientific">Zalaria obscura</name>
    <dbReference type="NCBI Taxonomy" id="2024903"/>
    <lineage>
        <taxon>Eukaryota</taxon>
        <taxon>Fungi</taxon>
        <taxon>Dikarya</taxon>
        <taxon>Ascomycota</taxon>
        <taxon>Pezizomycotina</taxon>
        <taxon>Dothideomycetes</taxon>
        <taxon>Dothideomycetidae</taxon>
        <taxon>Dothideales</taxon>
        <taxon>Zalariaceae</taxon>
        <taxon>Zalaria</taxon>
    </lineage>
</organism>
<protein>
    <submittedName>
        <fullName evidence="1">Uncharacterized protein</fullName>
    </submittedName>
</protein>
<evidence type="ECO:0000313" key="2">
    <source>
        <dbReference type="Proteomes" id="UP001320706"/>
    </source>
</evidence>
<proteinExistence type="predicted"/>